<protein>
    <submittedName>
        <fullName evidence="5">Aldehyde dehydrogenase family protein</fullName>
    </submittedName>
</protein>
<keyword evidence="1 3" id="KW-0560">Oxidoreductase</keyword>
<dbReference type="Proteomes" id="UP001501759">
    <property type="component" value="Unassembled WGS sequence"/>
</dbReference>
<dbReference type="SUPFAM" id="SSF53720">
    <property type="entry name" value="ALDH-like"/>
    <property type="match status" value="1"/>
</dbReference>
<accession>A0ABP9JN72</accession>
<dbReference type="InterPro" id="IPR016161">
    <property type="entry name" value="Ald_DH/histidinol_DH"/>
</dbReference>
<evidence type="ECO:0000313" key="6">
    <source>
        <dbReference type="Proteomes" id="UP001501759"/>
    </source>
</evidence>
<dbReference type="EMBL" id="BAABKB010000044">
    <property type="protein sequence ID" value="GAA5035151.1"/>
    <property type="molecule type" value="Genomic_DNA"/>
</dbReference>
<dbReference type="Gene3D" id="3.40.309.10">
    <property type="entry name" value="Aldehyde Dehydrogenase, Chain A, domain 2"/>
    <property type="match status" value="1"/>
</dbReference>
<name>A0ABP9JN72_9ACTN</name>
<comment type="similarity">
    <text evidence="3">Belongs to the aldehyde dehydrogenase family.</text>
</comment>
<feature type="active site" evidence="2">
    <location>
        <position position="264"/>
    </location>
</feature>
<dbReference type="PANTHER" id="PTHR11699">
    <property type="entry name" value="ALDEHYDE DEHYDROGENASE-RELATED"/>
    <property type="match status" value="1"/>
</dbReference>
<dbReference type="InterPro" id="IPR015590">
    <property type="entry name" value="Aldehyde_DH_dom"/>
</dbReference>
<comment type="caution">
    <text evidence="5">The sequence shown here is derived from an EMBL/GenBank/DDBJ whole genome shotgun (WGS) entry which is preliminary data.</text>
</comment>
<keyword evidence="6" id="KW-1185">Reference proteome</keyword>
<dbReference type="Pfam" id="PF00171">
    <property type="entry name" value="Aldedh"/>
    <property type="match status" value="1"/>
</dbReference>
<dbReference type="InterPro" id="IPR016162">
    <property type="entry name" value="Ald_DH_N"/>
</dbReference>
<gene>
    <name evidence="5" type="ORF">GCM10023335_80500</name>
</gene>
<dbReference type="InterPro" id="IPR029510">
    <property type="entry name" value="Ald_DH_CS_GLU"/>
</dbReference>
<proteinExistence type="inferred from homology"/>
<feature type="domain" description="Aldehyde dehydrogenase" evidence="4">
    <location>
        <begin position="25"/>
        <end position="487"/>
    </location>
</feature>
<evidence type="ECO:0000259" key="4">
    <source>
        <dbReference type="Pfam" id="PF00171"/>
    </source>
</evidence>
<dbReference type="Gene3D" id="3.40.605.10">
    <property type="entry name" value="Aldehyde Dehydrogenase, Chain A, domain 1"/>
    <property type="match status" value="1"/>
</dbReference>
<dbReference type="PROSITE" id="PS00687">
    <property type="entry name" value="ALDEHYDE_DEHYDR_GLU"/>
    <property type="match status" value="1"/>
</dbReference>
<sequence>MTADIRTPGLGSLVEPERMLIGDFWVPARSGATFPVVDPGTGDVVTRIPEGDAIDVDAAVRAARQAFEEERWTGLSGQQRAVVLWRVSDLLEAHADELARLESLDVGMPVSVARAMLGEAVNLFRYYAGWADKIHGQAVEIGPGARRLQGITLKEPVGVAGLIVSWNAPLIGISMKLAPALAAGCTCVVKPSEEASLSVLALVRLLLEAGVPEGVVNVVTGHGPVGAALAAHDDVDKVSFTGSTAVGKKIVQAAAGNLKKLSLELGGKSPVIVLPDAELDQVIPGVAMGIFWNSGQICTSGTRLFVHRDIYEDVVQGIAGYARSLKVGHGSQPGMDLGPLISQRQLDRVTEYVESGITEGARVVTGGSRIGDKGFFFEPTVVADADPSMRMIREEIFGPVLGVIPFTDVAEAVAAANDTDYGLAGSVWTRDIATAHTVARKLRTGRIGINVHRAGGVQMPVGGYKQSGWGRENGLEGLEEYLETKSVITLLDR</sequence>
<evidence type="ECO:0000256" key="3">
    <source>
        <dbReference type="RuleBase" id="RU003345"/>
    </source>
</evidence>
<organism evidence="5 6">
    <name type="scientific">Streptomyces siamensis</name>
    <dbReference type="NCBI Taxonomy" id="1274986"/>
    <lineage>
        <taxon>Bacteria</taxon>
        <taxon>Bacillati</taxon>
        <taxon>Actinomycetota</taxon>
        <taxon>Actinomycetes</taxon>
        <taxon>Kitasatosporales</taxon>
        <taxon>Streptomycetaceae</taxon>
        <taxon>Streptomyces</taxon>
    </lineage>
</organism>
<evidence type="ECO:0000313" key="5">
    <source>
        <dbReference type="EMBL" id="GAA5035151.1"/>
    </source>
</evidence>
<dbReference type="InterPro" id="IPR016163">
    <property type="entry name" value="Ald_DH_C"/>
</dbReference>
<evidence type="ECO:0000256" key="2">
    <source>
        <dbReference type="PROSITE-ProRule" id="PRU10007"/>
    </source>
</evidence>
<reference evidence="6" key="1">
    <citation type="journal article" date="2019" name="Int. J. Syst. Evol. Microbiol.">
        <title>The Global Catalogue of Microorganisms (GCM) 10K type strain sequencing project: providing services to taxonomists for standard genome sequencing and annotation.</title>
        <authorList>
            <consortium name="The Broad Institute Genomics Platform"/>
            <consortium name="The Broad Institute Genome Sequencing Center for Infectious Disease"/>
            <person name="Wu L."/>
            <person name="Ma J."/>
        </authorList>
    </citation>
    <scope>NUCLEOTIDE SEQUENCE [LARGE SCALE GENOMIC DNA]</scope>
    <source>
        <strain evidence="6">JCM 18409</strain>
    </source>
</reference>
<evidence type="ECO:0000256" key="1">
    <source>
        <dbReference type="ARBA" id="ARBA00023002"/>
    </source>
</evidence>